<evidence type="ECO:0000256" key="1">
    <source>
        <dbReference type="ARBA" id="ARBA00022723"/>
    </source>
</evidence>
<dbReference type="InterPro" id="IPR050295">
    <property type="entry name" value="Plant_2OG-oxidoreductases"/>
</dbReference>
<keyword evidence="2" id="KW-0847">Vitamin C</keyword>
<dbReference type="Pfam" id="PF03171">
    <property type="entry name" value="2OG-FeII_Oxy"/>
    <property type="match status" value="1"/>
</dbReference>
<evidence type="ECO:0000259" key="5">
    <source>
        <dbReference type="Pfam" id="PF14226"/>
    </source>
</evidence>
<dbReference type="Proteomes" id="UP000008311">
    <property type="component" value="Unassembled WGS sequence"/>
</dbReference>
<dbReference type="AlphaFoldDB" id="B9RJ58"/>
<dbReference type="Gene3D" id="2.60.120.330">
    <property type="entry name" value="B-lactam Antibiotic, Isopenicillin N Synthase, Chain"/>
    <property type="match status" value="2"/>
</dbReference>
<dbReference type="GO" id="GO:0031418">
    <property type="term" value="F:L-ascorbic acid binding"/>
    <property type="evidence" value="ECO:0007669"/>
    <property type="project" value="UniProtKB-KW"/>
</dbReference>
<reference evidence="7" key="1">
    <citation type="journal article" date="2010" name="Nat. Biotechnol.">
        <title>Draft genome sequence of the oilseed species Ricinus communis.</title>
        <authorList>
            <person name="Chan A.P."/>
            <person name="Crabtree J."/>
            <person name="Zhao Q."/>
            <person name="Lorenzi H."/>
            <person name="Orvis J."/>
            <person name="Puiu D."/>
            <person name="Melake-Berhan A."/>
            <person name="Jones K.M."/>
            <person name="Redman J."/>
            <person name="Chen G."/>
            <person name="Cahoon E.B."/>
            <person name="Gedil M."/>
            <person name="Stanke M."/>
            <person name="Haas B.J."/>
            <person name="Wortman J.R."/>
            <person name="Fraser-Liggett C.M."/>
            <person name="Ravel J."/>
            <person name="Rabinowicz P.D."/>
        </authorList>
    </citation>
    <scope>NUCLEOTIDE SEQUENCE [LARGE SCALE GENOMIC DNA]</scope>
    <source>
        <strain evidence="7">cv. Hale</strain>
    </source>
</reference>
<gene>
    <name evidence="6" type="ORF">RCOM_1031490</name>
</gene>
<dbReference type="InterPro" id="IPR027443">
    <property type="entry name" value="IPNS-like_sf"/>
</dbReference>
<keyword evidence="1" id="KW-0479">Metal-binding</keyword>
<dbReference type="InterPro" id="IPR044861">
    <property type="entry name" value="IPNS-like_FE2OG_OXY"/>
</dbReference>
<evidence type="ECO:0000259" key="4">
    <source>
        <dbReference type="Pfam" id="PF03171"/>
    </source>
</evidence>
<accession>B9RJ58</accession>
<dbReference type="PANTHER" id="PTHR47991">
    <property type="entry name" value="OXOGLUTARATE/IRON-DEPENDENT DIOXYGENASE"/>
    <property type="match status" value="1"/>
</dbReference>
<dbReference type="InterPro" id="IPR026992">
    <property type="entry name" value="DIOX_N"/>
</dbReference>
<protein>
    <submittedName>
        <fullName evidence="6">Flavonol synthase, putative</fullName>
        <ecNumber evidence="6">1.14.11.23</ecNumber>
    </submittedName>
</protein>
<dbReference type="STRING" id="3988.B9RJ58"/>
<evidence type="ECO:0000313" key="7">
    <source>
        <dbReference type="Proteomes" id="UP000008311"/>
    </source>
</evidence>
<dbReference type="EMBL" id="EQ973783">
    <property type="protein sequence ID" value="EEF48360.1"/>
    <property type="molecule type" value="Genomic_DNA"/>
</dbReference>
<name>B9RJ58_RICCO</name>
<dbReference type="InParanoid" id="B9RJ58"/>
<proteinExistence type="predicted"/>
<organism evidence="6 7">
    <name type="scientific">Ricinus communis</name>
    <name type="common">Castor bean</name>
    <dbReference type="NCBI Taxonomy" id="3988"/>
    <lineage>
        <taxon>Eukaryota</taxon>
        <taxon>Viridiplantae</taxon>
        <taxon>Streptophyta</taxon>
        <taxon>Embryophyta</taxon>
        <taxon>Tracheophyta</taxon>
        <taxon>Spermatophyta</taxon>
        <taxon>Magnoliopsida</taxon>
        <taxon>eudicotyledons</taxon>
        <taxon>Gunneridae</taxon>
        <taxon>Pentapetalae</taxon>
        <taxon>rosids</taxon>
        <taxon>fabids</taxon>
        <taxon>Malpighiales</taxon>
        <taxon>Euphorbiaceae</taxon>
        <taxon>Acalyphoideae</taxon>
        <taxon>Acalypheae</taxon>
        <taxon>Ricinus</taxon>
    </lineage>
</organism>
<evidence type="ECO:0000256" key="2">
    <source>
        <dbReference type="ARBA" id="ARBA00022896"/>
    </source>
</evidence>
<dbReference type="GO" id="GO:0016706">
    <property type="term" value="F:2-oxoglutarate-dependent dioxygenase activity"/>
    <property type="evidence" value="ECO:0000318"/>
    <property type="project" value="GO_Central"/>
</dbReference>
<feature type="domain" description="Isopenicillin N synthase-like Fe(2+) 2OG dioxygenase" evidence="4">
    <location>
        <begin position="136"/>
        <end position="196"/>
    </location>
</feature>
<dbReference type="eggNOG" id="KOG0143">
    <property type="taxonomic scope" value="Eukaryota"/>
</dbReference>
<sequence>MSLPRDVLVNEVNKACSQWGFFLVTDHGVPLSLIQHLKEVGQEIFALPQEEKEVCANDPTSGRFEGYGTKMTKNRDEKIEWVEYFYHVIAPVSRVNYDLWPENPPYREVTEEYKREMVRMANELLKLLSEGLGVGRKCLQVWKDDKWAASYLPDALFIHVGNRLQVLSNGKYESVFHRSLVDKEKMRMSWAMFITPPHEAVIGSVAKLLDDQNPPKYCTKTFFE</sequence>
<evidence type="ECO:0000313" key="6">
    <source>
        <dbReference type="EMBL" id="EEF48360.1"/>
    </source>
</evidence>
<feature type="domain" description="Non-haem dioxygenase N-terminal" evidence="5">
    <location>
        <begin position="5"/>
        <end position="102"/>
    </location>
</feature>
<dbReference type="EC" id="1.14.11.23" evidence="6"/>
<evidence type="ECO:0000256" key="3">
    <source>
        <dbReference type="ARBA" id="ARBA00023004"/>
    </source>
</evidence>
<keyword evidence="7" id="KW-1185">Reference proteome</keyword>
<keyword evidence="3" id="KW-0408">Iron</keyword>
<dbReference type="Pfam" id="PF14226">
    <property type="entry name" value="DIOX_N"/>
    <property type="match status" value="1"/>
</dbReference>
<dbReference type="GO" id="GO:0046872">
    <property type="term" value="F:metal ion binding"/>
    <property type="evidence" value="ECO:0007669"/>
    <property type="project" value="UniProtKB-KW"/>
</dbReference>
<dbReference type="SUPFAM" id="SSF51197">
    <property type="entry name" value="Clavaminate synthase-like"/>
    <property type="match status" value="1"/>
</dbReference>
<keyword evidence="6" id="KW-0560">Oxidoreductase</keyword>